<dbReference type="GO" id="GO:0007023">
    <property type="term" value="P:post-chaperonin tubulin folding pathway"/>
    <property type="evidence" value="ECO:0007669"/>
    <property type="project" value="InterPro"/>
</dbReference>
<dbReference type="InterPro" id="IPR012945">
    <property type="entry name" value="Tubulin-bd_cofactor_C_dom"/>
</dbReference>
<sequence length="3177" mass="335274">MQFSDLESSSSSSAPTPVEGPQKGLQQPRTGGGHNMPGGLDSAVRAFTGSLSLDTPFGRANGDLRGRSSDEDDTHYRSSLQIDVTAGTQGSPMTTATRTRTFAPHGSDGSTGAPLAAQKAPPFFAQKSPAPVDPGVGAGATTPIMTVGGSKPKAPQLVQSSSSSASTLSLELPGVRRAVRPKGASSARKTPQGRLDVARSTSSSSVSSSRGSSPGVVAAAVRKPNPRRSPSSSSESSTSEIVFHRLSFPKGTTAAHAAPPLSSTGAVWVPPLAHKDPTTLVTAVPVAAPAVDSLVDNARTSPIAASTVAAASQTTSALETGATRSSPYVTAVSKDDLLSGRRGPSPSSPLRNSVTQAATGVSSASEASLSPANAPAVAYEASATLLHCVGAQEVGTPYREANILSDVDEEALDSSAASLAVQAALDAAEERRQQQDQADMSLLTSATPLHALPITPSQRLQPLEPHTLTDAPQPTSQQSLVKAKVPGAEEVGTSMTLADDTPLCTVAVQRDSRLADAPEATVGCVSAAAVTFPSTETGPRRKPPPLPPLFTNSTVSQPSHSAMRPDDDSNDDETEGDDQEHSLSKSETDLTIEQQQAPATHGTLTHSASVEAAQAAVMHSFSLLPPTPSSSSGNSGGADAIVFSPPHKEMERSGTLEDDDGGTLRSAVRVGGGDVKAVPAAGVPSTVMELKNQQLRHIPSTHGETQTAALATTATTGDESLSRLSGVLMPPSPSQQRRSLSPHANSLNSIHASNAAIGSGVGSAAASPSPPVSMHLSEVDAAESSEGKQMPLVQSTTGVARMLPAPSSSSSSSSSFSNDGLSVHEDAGYLKTEIGKQCGDEVGDIASVKTAGGHKPRLGGVPTISSGDDDDEDDCDSDGDKKGIDSAAAAFAGNSASRTATSSSSEAESSSSMPTRMERAVAAHAFGDNAAGNEDTDAAARTPKHTLSNADADENEREESQDEEDDWRDNAGAGRSDSETESQGKLQNSERWGEVLKAMDLIDCTLVSQVFQQTIHRRSSESSSDAEESEEAGEDVCLFKVLTPFPILASDERARWSRRTELQQRLLELAQSMLATQRALDEAGLTAAGVERTASGSKSKDEVDMTRPTRTTCSGVSAVYVDASCRLIAQLEAEPYMIPLRHLLPAACSTGLHENEILALLRSVVYKTAVMHNAGFVHGALHSGNVLLSSYDGDTVLTQPCGLMSQSSFLPSDLSVLSVARACAMTSLLPRVWGAHRQHMQKQTSARLGTPSRPDIKELITYHNLAVLGWYGDERDTAEDSSACIRGDEVYTPTTADDLYALGLMAFLLYFGVPPFHMTSLWAAVKRLGVLASDYEAAVASSSRQEARRHIAKFCFGECRVRGAHSTAAMQPTDFFTCSYGSLQRHAVGRLRPKFEQALQSFIVDCVEASCVEAISSGRTASLPQDSKDASRNKKNILSRISNSSLPYYHTAQDLLDSHVLFHDFDDVDSSNGGEVEERMRDTVHRVVYPAFCSLTRARKDCGSAPHLARMHSNALYTARNTSLCESLLAATTAHPQDQSEGASTTVLSALCPEVAGTLQAWQPCVPSLDANADPQCWVNRTATTDGKATEAEGEDEYTSRTRSPASMFKCTAMLMAEGHNISSLVQPSEVAAPSWLTHGDGHDEDAMSEATEDALVTQLLQGGPSHALCCEFRHLPHLRTLVLAHTQSGAYGLSRPFILARLSYATDTLVLQHLQDCIVTLLAPFRYVVLDDVVRCEVRLGPCEVCVLRDVHDCPLVAVAAHRIAGARVRNTLVSWGGHGGRTPPLAESSNVSFSLYGLVYSGLVEDYRRVGLPLEHVASLCTLEGSVDDDALRAGERDYSSAMHRRTFEIVATAANACSQNEIALCLTPEAPYAHALLAAGTRYVHRGNLDASLVVAEDQGRQQQKGGVENDVYHFFGELRGKDVLVCDVHGSKEGELPTGEVSRPVVFIHDVLGDVTVERCSFCTVMVIGTPSSLQATDCHNCQLVFMARESILERCTQVDCIALVTEFLLVKSCSEVLVRPLFLDCPYSDEVLQKVVMGSLGGQEEEMVVGAYEAGRLDLLNAVLRGVGHGVNVEKSEGVMVEDVHYYSQNNGSNTSGAQHEEGGTEKWLSLLTLPYSVVHQRPRGEEDELDAVHSDSSEIMVEAAQALAEHLSLPAYTEVLQRYEDPSDAIPAAEQRHSKHTVTFHDLLDCSVLRLRGALCPVQSKDQVSSGIASEDDTASTPTLLDVCIARVQFGVLYIEDSVGTLQLSHCVGPLDVVVCAATSVVMEHCTDVQLRTACVDFRATNCTGCHVALHVNSLPQYQRCSSMETSVLNITASYFDTLLAAAGVDMATNQFHTPVFLSQSCETSETVRAPAPALAAAAIHAYCSGDVAAVPDNQTSASLCAELVSFLSRSGGDAGARVPPEQTPLIMALLHQPVTVVSPLPGLCVSPCEAPFIEELESQVARWSRQCALVCRADMVEIALRALADVSGVYLDSPEGAAATAVTAGATEKRFPATTPLTSADDGAATSKQGDAATEESLEAIEQTPQEPADPQVGEGLPATLEEEIEKGGATQPAAAAALPGASTLPEAEHSVEAAPSACRKQEALAEVKEGGDIHKDDDDEGVQVNAVRSEEEKPQPSHVAVVAASVMAAHDSAAEAEAMETVVAVSQQKKEVQQQDVGTPQPDETLLQASATDAVSQKASSASDSDATVVVSPQKVLAEEDVHDLPAEVYMEDLISSVTVVPAAAAAVAYEVHHDPAAGLCNATHAANRSPAAQASLRSFSSSSPPPEYHSGPLPSQSPQAILLGPYARDRDDFHATVAAPIVGISASSSVGMPPMAPGPAYALAATDVGSSTTMDIFNAAYPSGVTSSVMEPLDKTGMPSRDTAFPEEADLMGELTHVNRSLSEPRLTLAVASPIIAAPLVKEREGGMGLPQLGGAPPLAATINSFPRGPEADWIRSPGVGALDSRSDGGGGCNIRREGSVEDRQPTENAAITAAANAADVSKLITPVPPPGLREQEDEMEFSPQTSSSVSDYPHRGVLACEESTPRCTGLEDNEARRASMRRQATTYLHFSEDSSSRRGEYSLQPDAMPAGELSPLVQPDEHRTPGSGSFSAQVSLMPEVITVHGVDAGVKELLRQVEEARQRYERRQQQQQQQGLRLSEALRVRVESAVAKLKFMKASAEMT</sequence>
<dbReference type="PANTHER" id="PTHR15139:SF0">
    <property type="entry name" value="TUBULIN-SPECIFIC CHAPERONE C"/>
    <property type="match status" value="1"/>
</dbReference>
<feature type="domain" description="C-CAP/cofactor C-like" evidence="3">
    <location>
        <begin position="1677"/>
        <end position="1834"/>
    </location>
</feature>
<feature type="compositionally biased region" description="Polar residues" evidence="2">
    <location>
        <begin position="77"/>
        <end position="100"/>
    </location>
</feature>
<feature type="region of interest" description="Disordered" evidence="2">
    <location>
        <begin position="2764"/>
        <end position="2793"/>
    </location>
</feature>
<keyword evidence="5" id="KW-1185">Reference proteome</keyword>
<feature type="region of interest" description="Disordered" evidence="2">
    <location>
        <begin position="2501"/>
        <end position="2546"/>
    </location>
</feature>
<feature type="region of interest" description="Disordered" evidence="2">
    <location>
        <begin position="333"/>
        <end position="359"/>
    </location>
</feature>
<dbReference type="PROSITE" id="PS51329">
    <property type="entry name" value="C_CAP_COFACTOR_C"/>
    <property type="match status" value="3"/>
</dbReference>
<feature type="compositionally biased region" description="Polar residues" evidence="2">
    <location>
        <begin position="550"/>
        <end position="560"/>
    </location>
</feature>
<feature type="region of interest" description="Disordered" evidence="2">
    <location>
        <begin position="850"/>
        <end position="989"/>
    </location>
</feature>
<feature type="compositionally biased region" description="Basic and acidic residues" evidence="2">
    <location>
        <begin position="646"/>
        <end position="655"/>
    </location>
</feature>
<feature type="compositionally biased region" description="Low complexity" evidence="2">
    <location>
        <begin position="2768"/>
        <end position="2785"/>
    </location>
</feature>
<dbReference type="InterPro" id="IPR027684">
    <property type="entry name" value="TBCC"/>
</dbReference>
<dbReference type="GO" id="GO:0007021">
    <property type="term" value="P:tubulin complex assembly"/>
    <property type="evidence" value="ECO:0007669"/>
    <property type="project" value="TreeGrafter"/>
</dbReference>
<proteinExistence type="inferred from homology"/>
<evidence type="ECO:0000256" key="2">
    <source>
        <dbReference type="SAM" id="MobiDB-lite"/>
    </source>
</evidence>
<feature type="compositionally biased region" description="Basic and acidic residues" evidence="2">
    <location>
        <begin position="579"/>
        <end position="588"/>
    </location>
</feature>
<feature type="region of interest" description="Disordered" evidence="2">
    <location>
        <begin position="462"/>
        <end position="487"/>
    </location>
</feature>
<feature type="region of interest" description="Disordered" evidence="2">
    <location>
        <begin position="3063"/>
        <end position="3088"/>
    </location>
</feature>
<feature type="compositionally biased region" description="Low complexity" evidence="2">
    <location>
        <begin position="624"/>
        <end position="633"/>
    </location>
</feature>
<organism evidence="4 5">
    <name type="scientific">Leptomonas seymouri</name>
    <dbReference type="NCBI Taxonomy" id="5684"/>
    <lineage>
        <taxon>Eukaryota</taxon>
        <taxon>Discoba</taxon>
        <taxon>Euglenozoa</taxon>
        <taxon>Kinetoplastea</taxon>
        <taxon>Metakinetoplastina</taxon>
        <taxon>Trypanosomatida</taxon>
        <taxon>Trypanosomatidae</taxon>
        <taxon>Leishmaniinae</taxon>
        <taxon>Leptomonas</taxon>
    </lineage>
</organism>
<dbReference type="Gene3D" id="2.160.20.70">
    <property type="match status" value="3"/>
</dbReference>
<feature type="region of interest" description="Disordered" evidence="2">
    <location>
        <begin position="715"/>
        <end position="743"/>
    </location>
</feature>
<dbReference type="PANTHER" id="PTHR15139">
    <property type="entry name" value="TUBULIN FOLDING COFACTOR C"/>
    <property type="match status" value="1"/>
</dbReference>
<dbReference type="InterPro" id="IPR011009">
    <property type="entry name" value="Kinase-like_dom_sf"/>
</dbReference>
<feature type="domain" description="C-CAP/cofactor C-like" evidence="3">
    <location>
        <begin position="2172"/>
        <end position="2335"/>
    </location>
</feature>
<dbReference type="OMA" id="CGLMSQS"/>
<name>A0A0N1I898_LEPSE</name>
<dbReference type="InterPro" id="IPR016098">
    <property type="entry name" value="CAP/MinC_C"/>
</dbReference>
<dbReference type="VEuPathDB" id="TriTrypDB:Lsey_0011_0350"/>
<feature type="region of interest" description="Disordered" evidence="2">
    <location>
        <begin position="624"/>
        <end position="663"/>
    </location>
</feature>
<feature type="domain" description="C-CAP/cofactor C-like" evidence="3">
    <location>
        <begin position="1934"/>
        <end position="2068"/>
    </location>
</feature>
<dbReference type="OrthoDB" id="266740at2759"/>
<feature type="compositionally biased region" description="Acidic residues" evidence="2">
    <location>
        <begin position="867"/>
        <end position="877"/>
    </location>
</feature>
<feature type="compositionally biased region" description="Low complexity" evidence="2">
    <location>
        <begin position="160"/>
        <end position="172"/>
    </location>
</feature>
<dbReference type="Gene3D" id="1.10.510.10">
    <property type="entry name" value="Transferase(Phosphotransferase) domain 1"/>
    <property type="match status" value="1"/>
</dbReference>
<accession>A0A0N1I898</accession>
<protein>
    <recommendedName>
        <fullName evidence="3">C-CAP/cofactor C-like domain-containing protein</fullName>
    </recommendedName>
</protein>
<comment type="similarity">
    <text evidence="1">Belongs to the TBCC family.</text>
</comment>
<dbReference type="Pfam" id="PF07986">
    <property type="entry name" value="TBCC"/>
    <property type="match status" value="3"/>
</dbReference>
<feature type="compositionally biased region" description="Polar residues" evidence="2">
    <location>
        <begin position="470"/>
        <end position="480"/>
    </location>
</feature>
<evidence type="ECO:0000313" key="5">
    <source>
        <dbReference type="Proteomes" id="UP000038009"/>
    </source>
</evidence>
<gene>
    <name evidence="4" type="ORF">ABL78_0831</name>
</gene>
<feature type="compositionally biased region" description="Low complexity" evidence="2">
    <location>
        <begin position="198"/>
        <end position="240"/>
    </location>
</feature>
<evidence type="ECO:0000313" key="4">
    <source>
        <dbReference type="EMBL" id="KPI90078.1"/>
    </source>
</evidence>
<feature type="compositionally biased region" description="Basic and acidic residues" evidence="2">
    <location>
        <begin position="3064"/>
        <end position="3074"/>
    </location>
</feature>
<dbReference type="SUPFAM" id="SSF56112">
    <property type="entry name" value="Protein kinase-like (PK-like)"/>
    <property type="match status" value="1"/>
</dbReference>
<feature type="region of interest" description="Disordered" evidence="2">
    <location>
        <begin position="1"/>
        <end position="240"/>
    </location>
</feature>
<dbReference type="InterPro" id="IPR017901">
    <property type="entry name" value="C-CAP_CF_C-like"/>
</dbReference>
<dbReference type="Proteomes" id="UP000038009">
    <property type="component" value="Unassembled WGS sequence"/>
</dbReference>
<feature type="compositionally biased region" description="Acidic residues" evidence="2">
    <location>
        <begin position="951"/>
        <end position="967"/>
    </location>
</feature>
<dbReference type="GO" id="GO:0005737">
    <property type="term" value="C:cytoplasm"/>
    <property type="evidence" value="ECO:0007669"/>
    <property type="project" value="TreeGrafter"/>
</dbReference>
<feature type="region of interest" description="Disordered" evidence="2">
    <location>
        <begin position="759"/>
        <end position="789"/>
    </location>
</feature>
<feature type="compositionally biased region" description="Low complexity" evidence="2">
    <location>
        <begin position="340"/>
        <end position="351"/>
    </location>
</feature>
<evidence type="ECO:0000256" key="1">
    <source>
        <dbReference type="ARBA" id="ARBA00008848"/>
    </source>
</evidence>
<comment type="caution">
    <text evidence="4">The sequence shown here is derived from an EMBL/GenBank/DDBJ whole genome shotgun (WGS) entry which is preliminary data.</text>
</comment>
<dbReference type="EMBL" id="LJSK01000011">
    <property type="protein sequence ID" value="KPI90078.1"/>
    <property type="molecule type" value="Genomic_DNA"/>
</dbReference>
<feature type="region of interest" description="Disordered" evidence="2">
    <location>
        <begin position="533"/>
        <end position="606"/>
    </location>
</feature>
<feature type="compositionally biased region" description="Acidic residues" evidence="2">
    <location>
        <begin position="568"/>
        <end position="578"/>
    </location>
</feature>
<reference evidence="4 5" key="1">
    <citation type="journal article" date="2015" name="PLoS Pathog.">
        <title>Leptomonas seymouri: Adaptations to the Dixenous Life Cycle Analyzed by Genome Sequencing, Transcriptome Profiling and Co-infection with Leishmania donovani.</title>
        <authorList>
            <person name="Kraeva N."/>
            <person name="Butenko A."/>
            <person name="Hlavacova J."/>
            <person name="Kostygov A."/>
            <person name="Myskova J."/>
            <person name="Grybchuk D."/>
            <person name="Lestinova T."/>
            <person name="Votypka J."/>
            <person name="Volf P."/>
            <person name="Opperdoes F."/>
            <person name="Flegontov P."/>
            <person name="Lukes J."/>
            <person name="Yurchenko V."/>
        </authorList>
    </citation>
    <scope>NUCLEOTIDE SEQUENCE [LARGE SCALE GENOMIC DNA]</scope>
    <source>
        <strain evidence="4 5">ATCC 30220</strain>
    </source>
</reference>
<feature type="compositionally biased region" description="Basic and acidic residues" evidence="2">
    <location>
        <begin position="2968"/>
        <end position="2979"/>
    </location>
</feature>
<feature type="region of interest" description="Disordered" evidence="2">
    <location>
        <begin position="2954"/>
        <end position="2979"/>
    </location>
</feature>
<feature type="compositionally biased region" description="Polar residues" evidence="2">
    <location>
        <begin position="589"/>
        <end position="606"/>
    </location>
</feature>
<feature type="compositionally biased region" description="Low complexity" evidence="2">
    <location>
        <begin position="885"/>
        <end position="912"/>
    </location>
</feature>
<evidence type="ECO:0000259" key="3">
    <source>
        <dbReference type="PROSITE" id="PS51329"/>
    </source>
</evidence>